<dbReference type="KEGG" id="prh:LT40_01025"/>
<proteinExistence type="predicted"/>
<evidence type="ECO:0000313" key="1">
    <source>
        <dbReference type="EMBL" id="AIS16060.1"/>
    </source>
</evidence>
<reference evidence="1 2" key="1">
    <citation type="journal article" date="2015" name="J. Biotechnol.">
        <title>Complete genome sequence of Pseudomonas rhizosphaerae IH5T (=DSM 16299T), a phosphate-solubilizing rhizobacterium for bacterial biofertilizer.</title>
        <authorList>
            <person name="Kwak Y."/>
            <person name="Jung B.K."/>
            <person name="Shin J.H."/>
        </authorList>
    </citation>
    <scope>NUCLEOTIDE SEQUENCE [LARGE SCALE GENOMIC DNA]</scope>
    <source>
        <strain evidence="1">DSM 16299</strain>
    </source>
</reference>
<dbReference type="AlphaFoldDB" id="A0A089YQU0"/>
<sequence>MSSKNPCISVCKFTDDTCIACGRTKPECKAWKKMDKDERRDVNEQAKLRLKDMKGTAKRKKKKA</sequence>
<protein>
    <submittedName>
        <fullName evidence="1">Fe-S oxidoreductase</fullName>
    </submittedName>
</protein>
<dbReference type="HOGENOM" id="CLU_162538_6_1_6"/>
<gene>
    <name evidence="1" type="ORF">LT40_01025</name>
</gene>
<dbReference type="InterPro" id="IPR010710">
    <property type="entry name" value="DUF1289"/>
</dbReference>
<evidence type="ECO:0000313" key="2">
    <source>
        <dbReference type="Proteomes" id="UP000029499"/>
    </source>
</evidence>
<keyword evidence="2" id="KW-1185">Reference proteome</keyword>
<dbReference type="RefSeq" id="WP_043185329.1">
    <property type="nucleotide sequence ID" value="NZ_CP009533.1"/>
</dbReference>
<name>A0A089YQU0_9PSED</name>
<accession>A0A089YQU0</accession>
<organism evidence="1 2">
    <name type="scientific">Pseudomonas rhizosphaerae</name>
    <dbReference type="NCBI Taxonomy" id="216142"/>
    <lineage>
        <taxon>Bacteria</taxon>
        <taxon>Pseudomonadati</taxon>
        <taxon>Pseudomonadota</taxon>
        <taxon>Gammaproteobacteria</taxon>
        <taxon>Pseudomonadales</taxon>
        <taxon>Pseudomonadaceae</taxon>
        <taxon>Pseudomonas</taxon>
    </lineage>
</organism>
<dbReference type="OrthoDB" id="8911262at2"/>
<dbReference type="Pfam" id="PF06945">
    <property type="entry name" value="DUF1289"/>
    <property type="match status" value="1"/>
</dbReference>
<dbReference type="eggNOG" id="COG3313">
    <property type="taxonomic scope" value="Bacteria"/>
</dbReference>
<dbReference type="EMBL" id="CP009533">
    <property type="protein sequence ID" value="AIS16060.1"/>
    <property type="molecule type" value="Genomic_DNA"/>
</dbReference>
<dbReference type="Proteomes" id="UP000029499">
    <property type="component" value="Chromosome"/>
</dbReference>